<evidence type="ECO:0000256" key="4">
    <source>
        <dbReference type="ARBA" id="ARBA00022692"/>
    </source>
</evidence>
<evidence type="ECO:0000256" key="1">
    <source>
        <dbReference type="ARBA" id="ARBA00004571"/>
    </source>
</evidence>
<dbReference type="PANTHER" id="PTHR30069">
    <property type="entry name" value="TONB-DEPENDENT OUTER MEMBRANE RECEPTOR"/>
    <property type="match status" value="1"/>
</dbReference>
<keyword evidence="6" id="KW-0998">Cell outer membrane</keyword>
<keyword evidence="2" id="KW-0813">Transport</keyword>
<sequence length="1191" mass="128149">MLVAVLLWPLLAVSFVHAQQDQGTITGTVTDPTGAVVEGASVTVADINTGFTQKRSSDRSGVFTISPLKIGTYSLTVSATGFQTMQRKGLQLHAQERLSVNVQLPVGSESQTVEVTSDAPQMQTQESSVGQTISAGAINNTALNGRNYVYIAQLTMGVAPGTQGSRGEQKGDFSANGQRAEQNNFILDGVDNNVNLADFLNGASFVIKPPPDALQEFSVQTSDYSAELGHAAGGVVNASIKSGTNTVHGSLWEYFRNDKLNAIDWFSLGKPMYRQNQFGGTLGGPIIKNHLFLFADAEANRIVYQETSNFYSVPTALMRSSGFTNYTELLSADTTLNTTAKKLYTPGGGSPLACNGVQNTLCASQVNQNAAKLLNEYPLPNYGAAGKTYNNYLFAGKVTDNTTQYDVRSDWNINQKDQTFARYSYSQNPQYYPSPLGPVLDGGSFSADGNIRVEGRNFTWSETHIFSPKVVNEIRFGYNWIHASFQQQNSNTSLAAQYGMNNIPFSPGNGGLPGLTISGLTTAGTPAFYPSQEYENVAQLLDNVTFSLGNNSLKVGVNFQRIRNSTLQPSRGRGNFNFTGMYSDIPSASSTTGSGIADFVQDYVASASIGNLYTTEDERWYDAAYLQDDWRVMPKLTLNLGLRWEYVQPFVELHDHQANFVPGTFTAAGTSTAPNYVKASGTYLLPKSTQNVSLPPIFANSLAANNINVQYTNNRSLTLSHFMNFSPRVGFAYTANNKFVVRAGFGIFYGGLENVGYGPNIGQSLPFAISDSISAQTCSSAANCTFSNTTLESGFAGLLNSDGTLSATALVNPGVKSLSYQNRSPYTESWNLSLQYAFTPALSATLAYVGNVDRHLQAQSSTNTYDGLLPPGTSYSSYLPLGGGIAGSGSNYGKYGLSGGGIVVDSGMGNYNALQSKLEGRATRSLTFLATYTWSHALDDARPPLNGYAGQASYRLPQWLGLSYDYGSDLQDVRQRATLNGHYILPFGYGRAHLNRAGWENEVVGGWETSLTFRVQTGNPAELVANNTLGNGTSYPLKVADPFKAGGSLPLNTPSTKACATSVRTVQHWFNPCAFQNPINVSASNYASLPLSAFYGAPGSTTVVGPGYNRIDATLFKDFALPRESRLQFRADVFNLLNTPAHGQPATNVGGGGGAETNQVQNGAFGQITSERFHGEQPDSRVIQLALKLQF</sequence>
<evidence type="ECO:0000313" key="9">
    <source>
        <dbReference type="EMBL" id="GGA70223.1"/>
    </source>
</evidence>
<evidence type="ECO:0000256" key="3">
    <source>
        <dbReference type="ARBA" id="ARBA00022452"/>
    </source>
</evidence>
<reference evidence="9" key="2">
    <citation type="submission" date="2020-09" db="EMBL/GenBank/DDBJ databases">
        <authorList>
            <person name="Sun Q."/>
            <person name="Zhou Y."/>
        </authorList>
    </citation>
    <scope>NUCLEOTIDE SEQUENCE</scope>
    <source>
        <strain evidence="9">CGMCC 1.15447</strain>
    </source>
</reference>
<keyword evidence="3" id="KW-1134">Transmembrane beta strand</keyword>
<evidence type="ECO:0000256" key="6">
    <source>
        <dbReference type="ARBA" id="ARBA00023237"/>
    </source>
</evidence>
<dbReference type="Proteomes" id="UP000648801">
    <property type="component" value="Unassembled WGS sequence"/>
</dbReference>
<keyword evidence="10" id="KW-1185">Reference proteome</keyword>
<dbReference type="InterPro" id="IPR008969">
    <property type="entry name" value="CarboxyPept-like_regulatory"/>
</dbReference>
<keyword evidence="4" id="KW-0812">Transmembrane</keyword>
<dbReference type="SUPFAM" id="SSF56935">
    <property type="entry name" value="Porins"/>
    <property type="match status" value="1"/>
</dbReference>
<keyword evidence="7" id="KW-0732">Signal</keyword>
<feature type="signal peptide" evidence="7">
    <location>
        <begin position="1"/>
        <end position="18"/>
    </location>
</feature>
<name>A0A916RUW5_9BACT</name>
<evidence type="ECO:0000313" key="10">
    <source>
        <dbReference type="Proteomes" id="UP000648801"/>
    </source>
</evidence>
<dbReference type="EMBL" id="BMJB01000001">
    <property type="protein sequence ID" value="GGA70223.1"/>
    <property type="molecule type" value="Genomic_DNA"/>
</dbReference>
<dbReference type="AlphaFoldDB" id="A0A916RUW5"/>
<protein>
    <recommendedName>
        <fullName evidence="8">TonB-dependent transporter Oar-like beta-barrel domain-containing protein</fullName>
    </recommendedName>
</protein>
<evidence type="ECO:0000256" key="7">
    <source>
        <dbReference type="SAM" id="SignalP"/>
    </source>
</evidence>
<gene>
    <name evidence="9" type="ORF">GCM10011507_22220</name>
</gene>
<dbReference type="SUPFAM" id="SSF49464">
    <property type="entry name" value="Carboxypeptidase regulatory domain-like"/>
    <property type="match status" value="1"/>
</dbReference>
<comment type="caution">
    <text evidence="9">The sequence shown here is derived from an EMBL/GenBank/DDBJ whole genome shotgun (WGS) entry which is preliminary data.</text>
</comment>
<dbReference type="InterPro" id="IPR057601">
    <property type="entry name" value="Oar-like_b-barrel"/>
</dbReference>
<proteinExistence type="predicted"/>
<dbReference type="Gene3D" id="2.40.170.20">
    <property type="entry name" value="TonB-dependent receptor, beta-barrel domain"/>
    <property type="match status" value="1"/>
</dbReference>
<feature type="chain" id="PRO_5037770473" description="TonB-dependent transporter Oar-like beta-barrel domain-containing protein" evidence="7">
    <location>
        <begin position="19"/>
        <end position="1191"/>
    </location>
</feature>
<dbReference type="InterPro" id="IPR039426">
    <property type="entry name" value="TonB-dep_rcpt-like"/>
</dbReference>
<reference evidence="9" key="1">
    <citation type="journal article" date="2014" name="Int. J. Syst. Evol. Microbiol.">
        <title>Complete genome sequence of Corynebacterium casei LMG S-19264T (=DSM 44701T), isolated from a smear-ripened cheese.</title>
        <authorList>
            <consortium name="US DOE Joint Genome Institute (JGI-PGF)"/>
            <person name="Walter F."/>
            <person name="Albersmeier A."/>
            <person name="Kalinowski J."/>
            <person name="Ruckert C."/>
        </authorList>
    </citation>
    <scope>NUCLEOTIDE SEQUENCE</scope>
    <source>
        <strain evidence="9">CGMCC 1.15447</strain>
    </source>
</reference>
<dbReference type="GO" id="GO:0009279">
    <property type="term" value="C:cell outer membrane"/>
    <property type="evidence" value="ECO:0007669"/>
    <property type="project" value="UniProtKB-SubCell"/>
</dbReference>
<keyword evidence="5" id="KW-0472">Membrane</keyword>
<evidence type="ECO:0000259" key="8">
    <source>
        <dbReference type="Pfam" id="PF25183"/>
    </source>
</evidence>
<evidence type="ECO:0000256" key="2">
    <source>
        <dbReference type="ARBA" id="ARBA00022448"/>
    </source>
</evidence>
<dbReference type="Pfam" id="PF25183">
    <property type="entry name" value="OMP_b-brl_4"/>
    <property type="match status" value="1"/>
</dbReference>
<accession>A0A916RUW5</accession>
<dbReference type="Pfam" id="PF13620">
    <property type="entry name" value="CarboxypepD_reg"/>
    <property type="match status" value="1"/>
</dbReference>
<dbReference type="GO" id="GO:0044718">
    <property type="term" value="P:siderophore transmembrane transport"/>
    <property type="evidence" value="ECO:0007669"/>
    <property type="project" value="TreeGrafter"/>
</dbReference>
<organism evidence="9 10">
    <name type="scientific">Edaphobacter acidisoli</name>
    <dbReference type="NCBI Taxonomy" id="2040573"/>
    <lineage>
        <taxon>Bacteria</taxon>
        <taxon>Pseudomonadati</taxon>
        <taxon>Acidobacteriota</taxon>
        <taxon>Terriglobia</taxon>
        <taxon>Terriglobales</taxon>
        <taxon>Acidobacteriaceae</taxon>
        <taxon>Edaphobacter</taxon>
    </lineage>
</organism>
<comment type="subcellular location">
    <subcellularLocation>
        <location evidence="1">Cell outer membrane</location>
        <topology evidence="1">Multi-pass membrane protein</topology>
    </subcellularLocation>
</comment>
<dbReference type="GO" id="GO:0015344">
    <property type="term" value="F:siderophore uptake transmembrane transporter activity"/>
    <property type="evidence" value="ECO:0007669"/>
    <property type="project" value="TreeGrafter"/>
</dbReference>
<dbReference type="Gene3D" id="2.60.40.1120">
    <property type="entry name" value="Carboxypeptidase-like, regulatory domain"/>
    <property type="match status" value="1"/>
</dbReference>
<feature type="domain" description="TonB-dependent transporter Oar-like beta-barrel" evidence="8">
    <location>
        <begin position="240"/>
        <end position="1184"/>
    </location>
</feature>
<dbReference type="PANTHER" id="PTHR30069:SF46">
    <property type="entry name" value="OAR PROTEIN"/>
    <property type="match status" value="1"/>
</dbReference>
<evidence type="ECO:0000256" key="5">
    <source>
        <dbReference type="ARBA" id="ARBA00023136"/>
    </source>
</evidence>
<dbReference type="InterPro" id="IPR036942">
    <property type="entry name" value="Beta-barrel_TonB_sf"/>
</dbReference>